<dbReference type="Proteomes" id="UP001500729">
    <property type="component" value="Unassembled WGS sequence"/>
</dbReference>
<gene>
    <name evidence="1" type="ORF">GCM10009533_68010</name>
</gene>
<organism evidence="1 2">
    <name type="scientific">Saccharopolyspora erythraea</name>
    <name type="common">Streptomyces erythraeus</name>
    <dbReference type="NCBI Taxonomy" id="1836"/>
    <lineage>
        <taxon>Bacteria</taxon>
        <taxon>Bacillati</taxon>
        <taxon>Actinomycetota</taxon>
        <taxon>Actinomycetes</taxon>
        <taxon>Pseudonocardiales</taxon>
        <taxon>Pseudonocardiaceae</taxon>
        <taxon>Saccharopolyspora</taxon>
    </lineage>
</organism>
<accession>A0ABP3PDG4</accession>
<evidence type="ECO:0000313" key="1">
    <source>
        <dbReference type="EMBL" id="GAA0561569.1"/>
    </source>
</evidence>
<dbReference type="EMBL" id="BAAAGS010000092">
    <property type="protein sequence ID" value="GAA0561569.1"/>
    <property type="molecule type" value="Genomic_DNA"/>
</dbReference>
<keyword evidence="2" id="KW-1185">Reference proteome</keyword>
<protein>
    <submittedName>
        <fullName evidence="1">Uncharacterized protein</fullName>
    </submittedName>
</protein>
<comment type="caution">
    <text evidence="1">The sequence shown here is derived from an EMBL/GenBank/DDBJ whole genome shotgun (WGS) entry which is preliminary data.</text>
</comment>
<reference evidence="2" key="1">
    <citation type="journal article" date="2019" name="Int. J. Syst. Evol. Microbiol.">
        <title>The Global Catalogue of Microorganisms (GCM) 10K type strain sequencing project: providing services to taxonomists for standard genome sequencing and annotation.</title>
        <authorList>
            <consortium name="The Broad Institute Genomics Platform"/>
            <consortium name="The Broad Institute Genome Sequencing Center for Infectious Disease"/>
            <person name="Wu L."/>
            <person name="Ma J."/>
        </authorList>
    </citation>
    <scope>NUCLEOTIDE SEQUENCE [LARGE SCALE GENOMIC DNA]</scope>
    <source>
        <strain evidence="2">JCM 10303</strain>
    </source>
</reference>
<name>A0ABP3PDG4_SACER</name>
<proteinExistence type="predicted"/>
<evidence type="ECO:0000313" key="2">
    <source>
        <dbReference type="Proteomes" id="UP001500729"/>
    </source>
</evidence>
<sequence length="73" mass="7196">MAVETADLLAADLTGWPPLTAFLAGTTGFSAVAVAGSAMTAVVTGMVAETAVAAAVLVGGRSSGTSRSSRRRR</sequence>